<keyword evidence="2" id="KW-1185">Reference proteome</keyword>
<dbReference type="NCBIfam" id="TIGR01484">
    <property type="entry name" value="HAD-SF-IIB"/>
    <property type="match status" value="1"/>
</dbReference>
<dbReference type="InterPro" id="IPR000150">
    <property type="entry name" value="Cof"/>
</dbReference>
<dbReference type="InterPro" id="IPR036412">
    <property type="entry name" value="HAD-like_sf"/>
</dbReference>
<accession>A0ABU0DY42</accession>
<organism evidence="1 2">
    <name type="scientific">Breznakia pachnodae</name>
    <dbReference type="NCBI Taxonomy" id="265178"/>
    <lineage>
        <taxon>Bacteria</taxon>
        <taxon>Bacillati</taxon>
        <taxon>Bacillota</taxon>
        <taxon>Erysipelotrichia</taxon>
        <taxon>Erysipelotrichales</taxon>
        <taxon>Erysipelotrichaceae</taxon>
        <taxon>Breznakia</taxon>
    </lineage>
</organism>
<dbReference type="SUPFAM" id="SSF56784">
    <property type="entry name" value="HAD-like"/>
    <property type="match status" value="1"/>
</dbReference>
<dbReference type="InterPro" id="IPR006379">
    <property type="entry name" value="HAD-SF_hydro_IIB"/>
</dbReference>
<reference evidence="1 2" key="1">
    <citation type="submission" date="2023-07" db="EMBL/GenBank/DDBJ databases">
        <title>Genomic Encyclopedia of Type Strains, Phase IV (KMG-IV): sequencing the most valuable type-strain genomes for metagenomic binning, comparative biology and taxonomic classification.</title>
        <authorList>
            <person name="Goeker M."/>
        </authorList>
    </citation>
    <scope>NUCLEOTIDE SEQUENCE [LARGE SCALE GENOMIC DNA]</scope>
    <source>
        <strain evidence="1 2">DSM 16784</strain>
    </source>
</reference>
<evidence type="ECO:0000313" key="1">
    <source>
        <dbReference type="EMBL" id="MDQ0359559.1"/>
    </source>
</evidence>
<gene>
    <name evidence="1" type="ORF">J2S15_000290</name>
</gene>
<evidence type="ECO:0000313" key="2">
    <source>
        <dbReference type="Proteomes" id="UP001230220"/>
    </source>
</evidence>
<dbReference type="PANTHER" id="PTHR10000:SF55">
    <property type="entry name" value="5-AMINO-6-(5-PHOSPHO-D-RIBITYLAMINO)URACIL PHOSPHATASE YCSE"/>
    <property type="match status" value="1"/>
</dbReference>
<dbReference type="SFLD" id="SFLDG01140">
    <property type="entry name" value="C2.B:_Phosphomannomutase_and_P"/>
    <property type="match status" value="1"/>
</dbReference>
<dbReference type="CDD" id="cd07516">
    <property type="entry name" value="HAD_Pase"/>
    <property type="match status" value="1"/>
</dbReference>
<dbReference type="Pfam" id="PF08282">
    <property type="entry name" value="Hydrolase_3"/>
    <property type="match status" value="1"/>
</dbReference>
<dbReference type="EMBL" id="JAUSUR010000001">
    <property type="protein sequence ID" value="MDQ0359559.1"/>
    <property type="molecule type" value="Genomic_DNA"/>
</dbReference>
<dbReference type="PANTHER" id="PTHR10000">
    <property type="entry name" value="PHOSPHOSERINE PHOSPHATASE"/>
    <property type="match status" value="1"/>
</dbReference>
<dbReference type="PROSITE" id="PS01228">
    <property type="entry name" value="COF_1"/>
    <property type="match status" value="1"/>
</dbReference>
<protein>
    <submittedName>
        <fullName evidence="1">Cof subfamily protein (Haloacid dehalogenase superfamily)</fullName>
    </submittedName>
</protein>
<dbReference type="Gene3D" id="3.30.1240.10">
    <property type="match status" value="1"/>
</dbReference>
<dbReference type="NCBIfam" id="TIGR00099">
    <property type="entry name" value="Cof-subfamily"/>
    <property type="match status" value="1"/>
</dbReference>
<dbReference type="RefSeq" id="WP_307404768.1">
    <property type="nucleotide sequence ID" value="NZ_JAUSUR010000001.1"/>
</dbReference>
<sequence length="285" mass="32222">MIRLFVSDLDGTLLNDQHVLSDENRKAVQLLRSKGISFMPASGRDYHGVQMAIEESYLQPKAICLNGAEFYDNDGKLLISNPLSKDSVAAVQAVIDKYELDADYYTSLGRCILYGGDDLKTHLIERIKKAAPKEMREDPLRFMERIKFFDTLIVEKTIEGILERTILKIETRFDDLELREQVLQELETIEGIITTSSSLHNLEINSIEATKGHMIEQVCETYGYKKEEVIVIGDGMNDIPMLERFPNSYAMGQAPQAVKDVAKFETDSNANDGVAKLIYKILAEM</sequence>
<dbReference type="InterPro" id="IPR023214">
    <property type="entry name" value="HAD_sf"/>
</dbReference>
<dbReference type="Gene3D" id="3.40.50.1000">
    <property type="entry name" value="HAD superfamily/HAD-like"/>
    <property type="match status" value="1"/>
</dbReference>
<comment type="caution">
    <text evidence="1">The sequence shown here is derived from an EMBL/GenBank/DDBJ whole genome shotgun (WGS) entry which is preliminary data.</text>
</comment>
<name>A0ABU0DY42_9FIRM</name>
<proteinExistence type="predicted"/>
<dbReference type="SFLD" id="SFLDS00003">
    <property type="entry name" value="Haloacid_Dehalogenase"/>
    <property type="match status" value="1"/>
</dbReference>
<dbReference type="Proteomes" id="UP001230220">
    <property type="component" value="Unassembled WGS sequence"/>
</dbReference>